<dbReference type="PROSITE" id="PS00028">
    <property type="entry name" value="ZINC_FINGER_C2H2_1"/>
    <property type="match status" value="2"/>
</dbReference>
<dbReference type="PANTHER" id="PTHR24379:SF121">
    <property type="entry name" value="C2H2-TYPE DOMAIN-CONTAINING PROTEIN"/>
    <property type="match status" value="1"/>
</dbReference>
<dbReference type="SUPFAM" id="SSF57667">
    <property type="entry name" value="beta-beta-alpha zinc fingers"/>
    <property type="match status" value="2"/>
</dbReference>
<comment type="caution">
    <text evidence="7">The sequence shown here is derived from an EMBL/GenBank/DDBJ whole genome shotgun (WGS) entry which is preliminary data.</text>
</comment>
<dbReference type="GO" id="GO:0008270">
    <property type="term" value="F:zinc ion binding"/>
    <property type="evidence" value="ECO:0007669"/>
    <property type="project" value="UniProtKB-KW"/>
</dbReference>
<sequence>MSSSRRQRVIHGPLHDCDTCGAQFLFHEQLILHMTDEGHWPTCEFCGDRFRRVNALEIHVEAKHHFWCKVCRKTFATQRGLIDHMEAKGHRGPIHKCRNCNAMFGTVAGRDAHQTEKGH</sequence>
<proteinExistence type="predicted"/>
<keyword evidence="3 5" id="KW-0863">Zinc-finger</keyword>
<dbReference type="PANTHER" id="PTHR24379">
    <property type="entry name" value="KRAB AND ZINC FINGER DOMAIN-CONTAINING"/>
    <property type="match status" value="1"/>
</dbReference>
<evidence type="ECO:0000256" key="4">
    <source>
        <dbReference type="ARBA" id="ARBA00022833"/>
    </source>
</evidence>
<evidence type="ECO:0000256" key="5">
    <source>
        <dbReference type="PROSITE-ProRule" id="PRU00042"/>
    </source>
</evidence>
<evidence type="ECO:0000256" key="3">
    <source>
        <dbReference type="ARBA" id="ARBA00022771"/>
    </source>
</evidence>
<evidence type="ECO:0000256" key="1">
    <source>
        <dbReference type="ARBA" id="ARBA00022723"/>
    </source>
</evidence>
<dbReference type="InterPro" id="IPR013087">
    <property type="entry name" value="Znf_C2H2_type"/>
</dbReference>
<gene>
    <name evidence="7" type="ORF">TRIATDRAFT_86551</name>
</gene>
<evidence type="ECO:0000313" key="8">
    <source>
        <dbReference type="Proteomes" id="UP000005426"/>
    </source>
</evidence>
<keyword evidence="2" id="KW-0677">Repeat</keyword>
<reference evidence="7 8" key="1">
    <citation type="journal article" date="2011" name="Genome Biol.">
        <title>Comparative genome sequence analysis underscores mycoparasitism as the ancestral life style of Trichoderma.</title>
        <authorList>
            <person name="Kubicek C.P."/>
            <person name="Herrera-Estrella A."/>
            <person name="Seidl-Seiboth V."/>
            <person name="Martinez D.A."/>
            <person name="Druzhinina I.S."/>
            <person name="Thon M."/>
            <person name="Zeilinger S."/>
            <person name="Casas-Flores S."/>
            <person name="Horwitz B.A."/>
            <person name="Mukherjee P.K."/>
            <person name="Mukherjee M."/>
            <person name="Kredics L."/>
            <person name="Alcaraz L.D."/>
            <person name="Aerts A."/>
            <person name="Antal Z."/>
            <person name="Atanasova L."/>
            <person name="Cervantes-Badillo M.G."/>
            <person name="Challacombe J."/>
            <person name="Chertkov O."/>
            <person name="McCluskey K."/>
            <person name="Coulpier F."/>
            <person name="Deshpande N."/>
            <person name="von Doehren H."/>
            <person name="Ebbole D.J."/>
            <person name="Esquivel-Naranjo E.U."/>
            <person name="Fekete E."/>
            <person name="Flipphi M."/>
            <person name="Glaser F."/>
            <person name="Gomez-Rodriguez E.Y."/>
            <person name="Gruber S."/>
            <person name="Han C."/>
            <person name="Henrissat B."/>
            <person name="Hermosa R."/>
            <person name="Hernandez-Onate M."/>
            <person name="Karaffa L."/>
            <person name="Kosti I."/>
            <person name="Le Crom S."/>
            <person name="Lindquist E."/>
            <person name="Lucas S."/>
            <person name="Luebeck M."/>
            <person name="Luebeck P.S."/>
            <person name="Margeot A."/>
            <person name="Metz B."/>
            <person name="Misra M."/>
            <person name="Nevalainen H."/>
            <person name="Omann M."/>
            <person name="Packer N."/>
            <person name="Perrone G."/>
            <person name="Uresti-Rivera E.E."/>
            <person name="Salamov A."/>
            <person name="Schmoll M."/>
            <person name="Seiboth B."/>
            <person name="Shapiro H."/>
            <person name="Sukno S."/>
            <person name="Tamayo-Ramos J.A."/>
            <person name="Tisch D."/>
            <person name="Wiest A."/>
            <person name="Wilkinson H.H."/>
            <person name="Zhang M."/>
            <person name="Coutinho P.M."/>
            <person name="Kenerley C.M."/>
            <person name="Monte E."/>
            <person name="Baker S.E."/>
            <person name="Grigoriev I.V."/>
        </authorList>
    </citation>
    <scope>NUCLEOTIDE SEQUENCE [LARGE SCALE GENOMIC DNA]</scope>
    <source>
        <strain evidence="8">ATCC 20476 / IMI 206040</strain>
    </source>
</reference>
<organism evidence="7 8">
    <name type="scientific">Hypocrea atroviridis (strain ATCC 20476 / IMI 206040)</name>
    <name type="common">Trichoderma atroviride</name>
    <dbReference type="NCBI Taxonomy" id="452589"/>
    <lineage>
        <taxon>Eukaryota</taxon>
        <taxon>Fungi</taxon>
        <taxon>Dikarya</taxon>
        <taxon>Ascomycota</taxon>
        <taxon>Pezizomycotina</taxon>
        <taxon>Sordariomycetes</taxon>
        <taxon>Hypocreomycetidae</taxon>
        <taxon>Hypocreales</taxon>
        <taxon>Hypocreaceae</taxon>
        <taxon>Trichoderma</taxon>
    </lineage>
</organism>
<keyword evidence="4" id="KW-0862">Zinc</keyword>
<dbReference type="SMART" id="SM00355">
    <property type="entry name" value="ZnF_C2H2"/>
    <property type="match status" value="4"/>
</dbReference>
<feature type="domain" description="C2H2-type" evidence="6">
    <location>
        <begin position="66"/>
        <end position="95"/>
    </location>
</feature>
<dbReference type="EMBL" id="ABDG02000026">
    <property type="protein sequence ID" value="EHK42565.1"/>
    <property type="molecule type" value="Genomic_DNA"/>
</dbReference>
<dbReference type="Pfam" id="PF12874">
    <property type="entry name" value="zf-met"/>
    <property type="match status" value="1"/>
</dbReference>
<keyword evidence="1" id="KW-0479">Metal-binding</keyword>
<accession>G9P1R6</accession>
<dbReference type="KEGG" id="tatv:25785992"/>
<evidence type="ECO:0000256" key="2">
    <source>
        <dbReference type="ARBA" id="ARBA00022737"/>
    </source>
</evidence>
<dbReference type="InterPro" id="IPR036236">
    <property type="entry name" value="Znf_C2H2_sf"/>
</dbReference>
<dbReference type="HOGENOM" id="CLU_143672_0_0_1"/>
<dbReference type="PROSITE" id="PS50157">
    <property type="entry name" value="ZINC_FINGER_C2H2_2"/>
    <property type="match status" value="1"/>
</dbReference>
<name>G9P1R6_HYPAI</name>
<dbReference type="AlphaFoldDB" id="G9P1R6"/>
<dbReference type="Gene3D" id="3.30.160.60">
    <property type="entry name" value="Classic Zinc Finger"/>
    <property type="match status" value="2"/>
</dbReference>
<dbReference type="OrthoDB" id="6077919at2759"/>
<dbReference type="STRING" id="452589.G9P1R6"/>
<dbReference type="GeneID" id="25785992"/>
<dbReference type="Proteomes" id="UP000005426">
    <property type="component" value="Unassembled WGS sequence"/>
</dbReference>
<keyword evidence="8" id="KW-1185">Reference proteome</keyword>
<evidence type="ECO:0000313" key="7">
    <source>
        <dbReference type="EMBL" id="EHK42565.1"/>
    </source>
</evidence>
<dbReference type="RefSeq" id="XP_013940880.1">
    <property type="nucleotide sequence ID" value="XM_014085405.1"/>
</dbReference>
<evidence type="ECO:0000259" key="6">
    <source>
        <dbReference type="PROSITE" id="PS50157"/>
    </source>
</evidence>
<dbReference type="OMA" id="DAANGHM"/>
<protein>
    <recommendedName>
        <fullName evidence="6">C2H2-type domain-containing protein</fullName>
    </recommendedName>
</protein>